<comment type="caution">
    <text evidence="3">The sequence shown here is derived from an EMBL/GenBank/DDBJ whole genome shotgun (WGS) entry which is preliminary data.</text>
</comment>
<evidence type="ECO:0000256" key="2">
    <source>
        <dbReference type="ARBA" id="ARBA00022842"/>
    </source>
</evidence>
<dbReference type="SFLD" id="SFLDS00003">
    <property type="entry name" value="Haloacid_Dehalogenase"/>
    <property type="match status" value="1"/>
</dbReference>
<dbReference type="NCBIfam" id="TIGR01509">
    <property type="entry name" value="HAD-SF-IA-v3"/>
    <property type="match status" value="1"/>
</dbReference>
<dbReference type="InterPro" id="IPR036412">
    <property type="entry name" value="HAD-like_sf"/>
</dbReference>
<keyword evidence="2" id="KW-0460">Magnesium</keyword>
<reference evidence="3 4" key="1">
    <citation type="submission" date="2018-05" db="EMBL/GenBank/DDBJ databases">
        <title>Genomic Encyclopedia of Type Strains, Phase IV (KMG-IV): sequencing the most valuable type-strain genomes for metagenomic binning, comparative biology and taxonomic classification.</title>
        <authorList>
            <person name="Goeker M."/>
        </authorList>
    </citation>
    <scope>NUCLEOTIDE SEQUENCE [LARGE SCALE GENOMIC DNA]</scope>
    <source>
        <strain evidence="3 4">DSM 28556</strain>
    </source>
</reference>
<dbReference type="OrthoDB" id="9807630at2"/>
<dbReference type="AlphaFoldDB" id="A0A2V3W5C4"/>
<dbReference type="Gene3D" id="1.10.150.240">
    <property type="entry name" value="Putative phosphatase, domain 2"/>
    <property type="match status" value="1"/>
</dbReference>
<dbReference type="InterPro" id="IPR023198">
    <property type="entry name" value="PGP-like_dom2"/>
</dbReference>
<dbReference type="SUPFAM" id="SSF56784">
    <property type="entry name" value="HAD-like"/>
    <property type="match status" value="1"/>
</dbReference>
<gene>
    <name evidence="3" type="ORF">DFR56_102285</name>
</gene>
<dbReference type="GO" id="GO:0006281">
    <property type="term" value="P:DNA repair"/>
    <property type="evidence" value="ECO:0007669"/>
    <property type="project" value="TreeGrafter"/>
</dbReference>
<dbReference type="SFLD" id="SFLDG01129">
    <property type="entry name" value="C1.5:_HAD__Beta-PGM__Phosphata"/>
    <property type="match status" value="1"/>
</dbReference>
<dbReference type="GO" id="GO:0008967">
    <property type="term" value="F:phosphoglycolate phosphatase activity"/>
    <property type="evidence" value="ECO:0007669"/>
    <property type="project" value="TreeGrafter"/>
</dbReference>
<dbReference type="FunFam" id="3.40.50.1000:FF:000022">
    <property type="entry name" value="Phosphoglycolate phosphatase"/>
    <property type="match status" value="1"/>
</dbReference>
<accession>A0A2V3W5C4</accession>
<keyword evidence="4" id="KW-1185">Reference proteome</keyword>
<dbReference type="Proteomes" id="UP000247978">
    <property type="component" value="Unassembled WGS sequence"/>
</dbReference>
<evidence type="ECO:0000313" key="3">
    <source>
        <dbReference type="EMBL" id="PXW89507.1"/>
    </source>
</evidence>
<dbReference type="InterPro" id="IPR006439">
    <property type="entry name" value="HAD-SF_hydro_IA"/>
</dbReference>
<dbReference type="PRINTS" id="PR00413">
    <property type="entry name" value="HADHALOGNASE"/>
</dbReference>
<dbReference type="PANTHER" id="PTHR43434:SF26">
    <property type="entry name" value="PYROPHOSPHATASE PPAX"/>
    <property type="match status" value="1"/>
</dbReference>
<dbReference type="CDD" id="cd02616">
    <property type="entry name" value="HAD_PPase"/>
    <property type="match status" value="1"/>
</dbReference>
<dbReference type="NCBIfam" id="NF009804">
    <property type="entry name" value="PRK13288.1"/>
    <property type="match status" value="1"/>
</dbReference>
<dbReference type="EMBL" id="QJJQ01000002">
    <property type="protein sequence ID" value="PXW89507.1"/>
    <property type="molecule type" value="Genomic_DNA"/>
</dbReference>
<dbReference type="Pfam" id="PF13419">
    <property type="entry name" value="HAD_2"/>
    <property type="match status" value="1"/>
</dbReference>
<dbReference type="PANTHER" id="PTHR43434">
    <property type="entry name" value="PHOSPHOGLYCOLATE PHOSPHATASE"/>
    <property type="match status" value="1"/>
</dbReference>
<proteinExistence type="predicted"/>
<dbReference type="Gene3D" id="3.40.50.1000">
    <property type="entry name" value="HAD superfamily/HAD-like"/>
    <property type="match status" value="1"/>
</dbReference>
<dbReference type="RefSeq" id="WP_110394223.1">
    <property type="nucleotide sequence ID" value="NZ_JBHUHB010000001.1"/>
</dbReference>
<name>A0A2V3W5C4_9BACI</name>
<dbReference type="InterPro" id="IPR041492">
    <property type="entry name" value="HAD_2"/>
</dbReference>
<dbReference type="GO" id="GO:0005829">
    <property type="term" value="C:cytosol"/>
    <property type="evidence" value="ECO:0007669"/>
    <property type="project" value="TreeGrafter"/>
</dbReference>
<dbReference type="InterPro" id="IPR050155">
    <property type="entry name" value="HAD-like_hydrolase_sf"/>
</dbReference>
<evidence type="ECO:0000313" key="4">
    <source>
        <dbReference type="Proteomes" id="UP000247978"/>
    </source>
</evidence>
<sequence>MSINTILFDLDGTLLDSNELIHQSFVHTFNQHGYSFTREEIVAFNGPPLIKTFSKLNPNTAEEMIQTYRTHNLEHHNKYVKLFPNVKETLKKLHAHGFKMGIVSTKMRPGVMLGLEFTEIDRFFDTIVTIDDVNNAKPHPEPVLKAMKNLDGSPTTSIMVGDNYHDIESGKNAGLKTVGVAWSLKGEEYLRQFNPTYMVNDMRDLLPIVGV</sequence>
<dbReference type="SFLD" id="SFLDG01135">
    <property type="entry name" value="C1.5.6:_HAD__Beta-PGM__Phospha"/>
    <property type="match status" value="1"/>
</dbReference>
<organism evidence="3 4">
    <name type="scientific">Pseudogracilibacillus auburnensis</name>
    <dbReference type="NCBI Taxonomy" id="1494959"/>
    <lineage>
        <taxon>Bacteria</taxon>
        <taxon>Bacillati</taxon>
        <taxon>Bacillota</taxon>
        <taxon>Bacilli</taxon>
        <taxon>Bacillales</taxon>
        <taxon>Bacillaceae</taxon>
        <taxon>Pseudogracilibacillus</taxon>
    </lineage>
</organism>
<keyword evidence="1" id="KW-0378">Hydrolase</keyword>
<evidence type="ECO:0000256" key="1">
    <source>
        <dbReference type="ARBA" id="ARBA00022801"/>
    </source>
</evidence>
<dbReference type="InterPro" id="IPR023214">
    <property type="entry name" value="HAD_sf"/>
</dbReference>
<protein>
    <submittedName>
        <fullName evidence="3">Pyrophosphatase PpaX</fullName>
    </submittedName>
</protein>
<dbReference type="NCBIfam" id="TIGR01549">
    <property type="entry name" value="HAD-SF-IA-v1"/>
    <property type="match status" value="1"/>
</dbReference>